<dbReference type="PROSITE" id="PS50895">
    <property type="entry name" value="SURF1"/>
    <property type="match status" value="1"/>
</dbReference>
<dbReference type="InterPro" id="IPR000504">
    <property type="entry name" value="RRM_dom"/>
</dbReference>
<dbReference type="Pfam" id="PF02104">
    <property type="entry name" value="SURF1"/>
    <property type="match status" value="1"/>
</dbReference>
<dbReference type="InterPro" id="IPR034203">
    <property type="entry name" value="RBM45_RRM1"/>
</dbReference>
<gene>
    <name evidence="7" type="ORF">PYX00_001768</name>
</gene>
<dbReference type="CDD" id="cd06662">
    <property type="entry name" value="SURF1"/>
    <property type="match status" value="1"/>
</dbReference>
<evidence type="ECO:0000256" key="2">
    <source>
        <dbReference type="ARBA" id="ARBA00022884"/>
    </source>
</evidence>
<dbReference type="SMART" id="SM00360">
    <property type="entry name" value="RRM"/>
    <property type="match status" value="3"/>
</dbReference>
<evidence type="ECO:0000256" key="4">
    <source>
        <dbReference type="RuleBase" id="RU363076"/>
    </source>
</evidence>
<organism evidence="7">
    <name type="scientific">Menopon gallinae</name>
    <name type="common">poultry shaft louse</name>
    <dbReference type="NCBI Taxonomy" id="328185"/>
    <lineage>
        <taxon>Eukaryota</taxon>
        <taxon>Metazoa</taxon>
        <taxon>Ecdysozoa</taxon>
        <taxon>Arthropoda</taxon>
        <taxon>Hexapoda</taxon>
        <taxon>Insecta</taxon>
        <taxon>Pterygota</taxon>
        <taxon>Neoptera</taxon>
        <taxon>Paraneoptera</taxon>
        <taxon>Psocodea</taxon>
        <taxon>Troctomorpha</taxon>
        <taxon>Phthiraptera</taxon>
        <taxon>Amblycera</taxon>
        <taxon>Menoponidae</taxon>
        <taxon>Menopon</taxon>
    </lineage>
</organism>
<comment type="function">
    <text evidence="4">Probably involved in the biogenesis of the COX complex.</text>
</comment>
<name>A0AAW2IE38_9NEOP</name>
<keyword evidence="4" id="KW-0999">Mitochondrion inner membrane</keyword>
<evidence type="ECO:0000313" key="7">
    <source>
        <dbReference type="EMBL" id="KAL0280499.1"/>
    </source>
</evidence>
<proteinExistence type="inferred from homology"/>
<feature type="region of interest" description="Disordered" evidence="5">
    <location>
        <begin position="525"/>
        <end position="557"/>
    </location>
</feature>
<comment type="caution">
    <text evidence="7">The sequence shown here is derived from an EMBL/GenBank/DDBJ whole genome shotgun (WGS) entry which is preliminary data.</text>
</comment>
<dbReference type="EMBL" id="JARGDH010000001">
    <property type="protein sequence ID" value="KAL0280499.1"/>
    <property type="molecule type" value="Genomic_DNA"/>
</dbReference>
<dbReference type="AlphaFoldDB" id="A0AAW2IE38"/>
<feature type="domain" description="RRM" evidence="6">
    <location>
        <begin position="97"/>
        <end position="182"/>
    </location>
</feature>
<dbReference type="Pfam" id="PF00076">
    <property type="entry name" value="RRM_1"/>
    <property type="match status" value="3"/>
</dbReference>
<dbReference type="InterPro" id="IPR002994">
    <property type="entry name" value="Surf1/Shy1"/>
</dbReference>
<evidence type="ECO:0000256" key="5">
    <source>
        <dbReference type="SAM" id="MobiDB-lite"/>
    </source>
</evidence>
<accession>A0AAW2IE38</accession>
<feature type="domain" description="RRM" evidence="6">
    <location>
        <begin position="198"/>
        <end position="269"/>
    </location>
</feature>
<dbReference type="PANTHER" id="PTHR24012">
    <property type="entry name" value="RNA BINDING PROTEIN"/>
    <property type="match status" value="1"/>
</dbReference>
<evidence type="ECO:0000259" key="6">
    <source>
        <dbReference type="PROSITE" id="PS50102"/>
    </source>
</evidence>
<dbReference type="InterPro" id="IPR012677">
    <property type="entry name" value="Nucleotide-bd_a/b_plait_sf"/>
</dbReference>
<keyword evidence="2 3" id="KW-0694">RNA-binding</keyword>
<dbReference type="SUPFAM" id="SSF54928">
    <property type="entry name" value="RNA-binding domain, RBD"/>
    <property type="match status" value="3"/>
</dbReference>
<evidence type="ECO:0000256" key="1">
    <source>
        <dbReference type="ARBA" id="ARBA00022737"/>
    </source>
</evidence>
<dbReference type="CDD" id="cd12366">
    <property type="entry name" value="RRM1_RBM45"/>
    <property type="match status" value="1"/>
</dbReference>
<reference evidence="7" key="1">
    <citation type="journal article" date="2024" name="Gigascience">
        <title>Chromosome-level genome of the poultry shaft louse Menopon gallinae provides insight into the host-switching and adaptive evolution of parasitic lice.</title>
        <authorList>
            <person name="Xu Y."/>
            <person name="Ma L."/>
            <person name="Liu S."/>
            <person name="Liang Y."/>
            <person name="Liu Q."/>
            <person name="He Z."/>
            <person name="Tian L."/>
            <person name="Duan Y."/>
            <person name="Cai W."/>
            <person name="Li H."/>
            <person name="Song F."/>
        </authorList>
    </citation>
    <scope>NUCLEOTIDE SEQUENCE</scope>
    <source>
        <strain evidence="7">Cailab_2023a</strain>
    </source>
</reference>
<dbReference type="GO" id="GO:0005743">
    <property type="term" value="C:mitochondrial inner membrane"/>
    <property type="evidence" value="ECO:0007669"/>
    <property type="project" value="UniProtKB-SubCell"/>
</dbReference>
<protein>
    <recommendedName>
        <fullName evidence="4">SURF1-like protein</fullName>
    </recommendedName>
</protein>
<keyword evidence="4" id="KW-0496">Mitochondrion</keyword>
<keyword evidence="1" id="KW-0677">Repeat</keyword>
<comment type="similarity">
    <text evidence="4">Belongs to the SURF1 family.</text>
</comment>
<dbReference type="PROSITE" id="PS50102">
    <property type="entry name" value="RRM"/>
    <property type="match status" value="2"/>
</dbReference>
<evidence type="ECO:0000256" key="3">
    <source>
        <dbReference type="PROSITE-ProRule" id="PRU00176"/>
    </source>
</evidence>
<dbReference type="GO" id="GO:0003723">
    <property type="term" value="F:RNA binding"/>
    <property type="evidence" value="ECO:0007669"/>
    <property type="project" value="UniProtKB-UniRule"/>
</dbReference>
<sequence>MRQPQLGYNVVTPFKLSDSGKTILVNRGWIPMTYAGPADYALIDFDKEMEFTGVVRLSDKRNIFMKHPRTTKFWTERDINGMSEAADTEPIFIDADESITIDGGPIGVCSKAVTENTLRDEFGKFGTIEELWFVKDRQTGERKGVVYIKFSKTSEAAKALEEMNGKHVEGGDRPIKVLIAHSRGEGSKKDPLEEERLLRLFVVCKKTSTAEDLESHFEEFGDIDNIKLVKNRDTNENKGFAYIKYYKMSHAALAYENCDRSYKPKFAEPKPTPQKFKNGLESYDRFENPGFNSGPSSSYDNFSMPSNVTNFVNNFQTKGKPFTKLQVLVAPTVTQEQLWGIFDIAPGMEYCRVFPDFRSKAERLLATVTYSTPQQAAYARDKIHGLEYPPGHHMIVRPDFSENTQQMQQLPSSLSMNTFSGLNPGSQNLSKADIELLAENVKQATAILKAHTGISGISPASYDPHYCTAKLPPVRQFEDDEEPAGQEARLFVVFNPSIPERCAIEDVFGRCHCCTSRSGIVRYVHESHGGRASPQRRKPRRGSSKEAKSPTRRVTPTIYDINGDNNKTCIINFGTFHAGTGKYLRHDQSW</sequence>
<dbReference type="InterPro" id="IPR035979">
    <property type="entry name" value="RBD_domain_sf"/>
</dbReference>
<dbReference type="Gene3D" id="3.30.70.330">
    <property type="match status" value="3"/>
</dbReference>
<comment type="subcellular location">
    <subcellularLocation>
        <location evidence="4">Mitochondrion inner membrane</location>
        <topology evidence="4">Multi-pass membrane protein</topology>
    </subcellularLocation>
</comment>
<keyword evidence="4" id="KW-0472">Membrane</keyword>